<gene>
    <name evidence="3" type="ORF">H6A60_07925</name>
</gene>
<organism evidence="3 4">
    <name type="scientific">Sutterella massiliensis</name>
    <dbReference type="NCBI Taxonomy" id="1816689"/>
    <lineage>
        <taxon>Bacteria</taxon>
        <taxon>Pseudomonadati</taxon>
        <taxon>Pseudomonadota</taxon>
        <taxon>Betaproteobacteria</taxon>
        <taxon>Burkholderiales</taxon>
        <taxon>Sutterellaceae</taxon>
        <taxon>Sutterella</taxon>
    </lineage>
</organism>
<dbReference type="Pfam" id="PF00497">
    <property type="entry name" value="SBP_bac_3"/>
    <property type="match status" value="1"/>
</dbReference>
<accession>A0ABS2DSY1</accession>
<dbReference type="SMART" id="SM00062">
    <property type="entry name" value="PBPb"/>
    <property type="match status" value="1"/>
</dbReference>
<keyword evidence="4" id="KW-1185">Reference proteome</keyword>
<name>A0ABS2DSY1_9BURK</name>
<dbReference type="PANTHER" id="PTHR35936:SF35">
    <property type="entry name" value="L-CYSTINE-BINDING PROTEIN TCYJ"/>
    <property type="match status" value="1"/>
</dbReference>
<protein>
    <submittedName>
        <fullName evidence="3">Transporter substrate-binding domain-containing protein</fullName>
    </submittedName>
</protein>
<evidence type="ECO:0000256" key="1">
    <source>
        <dbReference type="ARBA" id="ARBA00022729"/>
    </source>
</evidence>
<dbReference type="SUPFAM" id="SSF53850">
    <property type="entry name" value="Periplasmic binding protein-like II"/>
    <property type="match status" value="1"/>
</dbReference>
<evidence type="ECO:0000313" key="3">
    <source>
        <dbReference type="EMBL" id="MBM6704409.1"/>
    </source>
</evidence>
<dbReference type="InterPro" id="IPR001638">
    <property type="entry name" value="Solute-binding_3/MltF_N"/>
</dbReference>
<evidence type="ECO:0000313" key="4">
    <source>
        <dbReference type="Proteomes" id="UP000715095"/>
    </source>
</evidence>
<reference evidence="3 4" key="1">
    <citation type="journal article" date="2021" name="Sci. Rep.">
        <title>The distribution of antibiotic resistance genes in chicken gut microbiota commensals.</title>
        <authorList>
            <person name="Juricova H."/>
            <person name="Matiasovicova J."/>
            <person name="Kubasova T."/>
            <person name="Cejkova D."/>
            <person name="Rychlik I."/>
        </authorList>
    </citation>
    <scope>NUCLEOTIDE SEQUENCE [LARGE SCALE GENOMIC DNA]</scope>
    <source>
        <strain evidence="3 4">An829</strain>
    </source>
</reference>
<comment type="caution">
    <text evidence="3">The sequence shown here is derived from an EMBL/GenBank/DDBJ whole genome shotgun (WGS) entry which is preliminary data.</text>
</comment>
<dbReference type="RefSeq" id="WP_205103184.1">
    <property type="nucleotide sequence ID" value="NZ_JACJJC010000011.1"/>
</dbReference>
<dbReference type="EMBL" id="JACJJC010000011">
    <property type="protein sequence ID" value="MBM6704409.1"/>
    <property type="molecule type" value="Genomic_DNA"/>
</dbReference>
<sequence>MKRREVLLRGAAGAAAILTGFTLAGCSEKKEAPAQGASGATKAEAQRGSAKATESLAVIRERGKLVIAMEGTWSPWTYHDQKGVLTGYDVAVGCKIAEAIGVEPQFVEGKWDGLLAGIDAGRYDIMVNGVGITEERRRAYDFSIPYAFDRVAVIVLEKNNAINGMGDLKGKKTANTISSTYAETAEKAGAEVIGVDDLNQTFELLLSGRIDATLNSEVTFHDYKKSHPDAPIRIACFVPQAGEIGIPMKKGAQSDSLRRAIDEAIEKLRASGELKKLSEAFFGIDISTPQ</sequence>
<feature type="domain" description="Solute-binding protein family 3/N-terminal" evidence="2">
    <location>
        <begin position="64"/>
        <end position="285"/>
    </location>
</feature>
<evidence type="ECO:0000259" key="2">
    <source>
        <dbReference type="SMART" id="SM00062"/>
    </source>
</evidence>
<dbReference type="Proteomes" id="UP000715095">
    <property type="component" value="Unassembled WGS sequence"/>
</dbReference>
<keyword evidence="1" id="KW-0732">Signal</keyword>
<dbReference type="Gene3D" id="3.40.190.10">
    <property type="entry name" value="Periplasmic binding protein-like II"/>
    <property type="match status" value="2"/>
</dbReference>
<dbReference type="PANTHER" id="PTHR35936">
    <property type="entry name" value="MEMBRANE-BOUND LYTIC MUREIN TRANSGLYCOSYLASE F"/>
    <property type="match status" value="1"/>
</dbReference>
<proteinExistence type="predicted"/>
<dbReference type="PROSITE" id="PS51257">
    <property type="entry name" value="PROKAR_LIPOPROTEIN"/>
    <property type="match status" value="1"/>
</dbReference>